<dbReference type="AlphaFoldDB" id="A0A246JCM4"/>
<evidence type="ECO:0000313" key="1">
    <source>
        <dbReference type="EMBL" id="OWQ90359.1"/>
    </source>
</evidence>
<dbReference type="EMBL" id="NIOF01000005">
    <property type="protein sequence ID" value="OWQ90359.1"/>
    <property type="molecule type" value="Genomic_DNA"/>
</dbReference>
<evidence type="ECO:0000313" key="2">
    <source>
        <dbReference type="Proteomes" id="UP000197468"/>
    </source>
</evidence>
<name>A0A246JCM4_9BURK</name>
<keyword evidence="2" id="KW-1185">Reference proteome</keyword>
<proteinExistence type="predicted"/>
<protein>
    <submittedName>
        <fullName evidence="1">Uncharacterized protein</fullName>
    </submittedName>
</protein>
<gene>
    <name evidence="1" type="ORF">CDN99_13435</name>
</gene>
<sequence>MALAAGLSLSSCCLAAGGHHAVDDAALLEPGQCNVEAWAARSNVDRRRLQHVGSACRVLDVELGLNVDRATTAVDPTARLLGVQLKWATELQPTLALGAVVAVNRHDHAPRMQRIVLVPLTWTPREDLAVHLNVGRDVHGSGPHHTPRGIAVEWQPTAAWQGLAEYFHDGQRPLRRLGLRRFFGPNVTLDLSYARTGSTAETAKEDWWTLGLSWAFER</sequence>
<accession>A0A246JCM4</accession>
<organism evidence="1 2">
    <name type="scientific">Roseateles aquatilis</name>
    <dbReference type="NCBI Taxonomy" id="431061"/>
    <lineage>
        <taxon>Bacteria</taxon>
        <taxon>Pseudomonadati</taxon>
        <taxon>Pseudomonadota</taxon>
        <taxon>Betaproteobacteria</taxon>
        <taxon>Burkholderiales</taxon>
        <taxon>Sphaerotilaceae</taxon>
        <taxon>Roseateles</taxon>
    </lineage>
</organism>
<dbReference type="Proteomes" id="UP000197468">
    <property type="component" value="Unassembled WGS sequence"/>
</dbReference>
<reference evidence="1 2" key="1">
    <citation type="journal article" date="2008" name="Int. J. Syst. Evol. Microbiol.">
        <title>Description of Roseateles aquatilis sp. nov. and Roseateles terrae sp. nov., in the class Betaproteobacteria, and emended description of the genus Roseateles.</title>
        <authorList>
            <person name="Gomila M."/>
            <person name="Bowien B."/>
            <person name="Falsen E."/>
            <person name="Moore E.R."/>
            <person name="Lalucat J."/>
        </authorList>
    </citation>
    <scope>NUCLEOTIDE SEQUENCE [LARGE SCALE GENOMIC DNA]</scope>
    <source>
        <strain evidence="1 2">CCUG 48205</strain>
    </source>
</reference>
<comment type="caution">
    <text evidence="1">The sequence shown here is derived from an EMBL/GenBank/DDBJ whole genome shotgun (WGS) entry which is preliminary data.</text>
</comment>